<evidence type="ECO:0000256" key="3">
    <source>
        <dbReference type="SAM" id="SignalP"/>
    </source>
</evidence>
<proteinExistence type="inferred from homology"/>
<name>A0A9W8AXS9_9FUNG</name>
<keyword evidence="3" id="KW-0732">Signal</keyword>
<dbReference type="InterPro" id="IPR029044">
    <property type="entry name" value="Nucleotide-diphossugar_trans"/>
</dbReference>
<dbReference type="AlphaFoldDB" id="A0A9W8AXS9"/>
<evidence type="ECO:0000256" key="1">
    <source>
        <dbReference type="ARBA" id="ARBA00007677"/>
    </source>
</evidence>
<evidence type="ECO:0000256" key="2">
    <source>
        <dbReference type="ARBA" id="ARBA00022679"/>
    </source>
</evidence>
<dbReference type="GO" id="GO:0000032">
    <property type="term" value="P:cell wall mannoprotein biosynthetic process"/>
    <property type="evidence" value="ECO:0007669"/>
    <property type="project" value="TreeGrafter"/>
</dbReference>
<dbReference type="GO" id="GO:0016020">
    <property type="term" value="C:membrane"/>
    <property type="evidence" value="ECO:0007669"/>
    <property type="project" value="InterPro"/>
</dbReference>
<keyword evidence="2" id="KW-0808">Transferase</keyword>
<comment type="caution">
    <text evidence="4">The sequence shown here is derived from an EMBL/GenBank/DDBJ whole genome shotgun (WGS) entry which is preliminary data.</text>
</comment>
<organism evidence="4 5">
    <name type="scientific">Dimargaris verticillata</name>
    <dbReference type="NCBI Taxonomy" id="2761393"/>
    <lineage>
        <taxon>Eukaryota</taxon>
        <taxon>Fungi</taxon>
        <taxon>Fungi incertae sedis</taxon>
        <taxon>Zoopagomycota</taxon>
        <taxon>Kickxellomycotina</taxon>
        <taxon>Dimargaritomycetes</taxon>
        <taxon>Dimargaritales</taxon>
        <taxon>Dimargaritaceae</taxon>
        <taxon>Dimargaris</taxon>
    </lineage>
</organism>
<dbReference type="SUPFAM" id="SSF53448">
    <property type="entry name" value="Nucleotide-diphospho-sugar transferases"/>
    <property type="match status" value="1"/>
</dbReference>
<evidence type="ECO:0000313" key="4">
    <source>
        <dbReference type="EMBL" id="KAJ1974478.1"/>
    </source>
</evidence>
<evidence type="ECO:0000313" key="5">
    <source>
        <dbReference type="Proteomes" id="UP001151582"/>
    </source>
</evidence>
<feature type="signal peptide" evidence="3">
    <location>
        <begin position="1"/>
        <end position="29"/>
    </location>
</feature>
<accession>A0A9W8AXS9</accession>
<dbReference type="GO" id="GO:0000026">
    <property type="term" value="F:alpha-1,2-mannosyltransferase activity"/>
    <property type="evidence" value="ECO:0007669"/>
    <property type="project" value="TreeGrafter"/>
</dbReference>
<dbReference type="Pfam" id="PF01793">
    <property type="entry name" value="Glyco_transf_15"/>
    <property type="match status" value="1"/>
</dbReference>
<dbReference type="FunFam" id="3.90.550.10:FF:000051">
    <property type="entry name" value="Alpha-1,2-mannosyltransferase (Ktr4)"/>
    <property type="match status" value="1"/>
</dbReference>
<gene>
    <name evidence="4" type="ORF">H4R34_004703</name>
</gene>
<dbReference type="OrthoDB" id="439943at2759"/>
<protein>
    <submittedName>
        <fullName evidence="4">Uncharacterized protein</fullName>
    </submittedName>
</protein>
<dbReference type="PANTHER" id="PTHR31121:SF6">
    <property type="entry name" value="ALPHA-1,2 MANNOSYLTRANSFERASE KTR1"/>
    <property type="match status" value="1"/>
</dbReference>
<dbReference type="InterPro" id="IPR002685">
    <property type="entry name" value="Glyco_trans_15"/>
</dbReference>
<dbReference type="GO" id="GO:0006487">
    <property type="term" value="P:protein N-linked glycosylation"/>
    <property type="evidence" value="ECO:0007669"/>
    <property type="project" value="TreeGrafter"/>
</dbReference>
<dbReference type="PANTHER" id="PTHR31121">
    <property type="entry name" value="ALPHA-1,2 MANNOSYLTRANSFERASE KTR1"/>
    <property type="match status" value="1"/>
</dbReference>
<feature type="chain" id="PRO_5040762030" evidence="3">
    <location>
        <begin position="30"/>
        <end position="394"/>
    </location>
</feature>
<dbReference type="Gene3D" id="3.90.550.10">
    <property type="entry name" value="Spore Coat Polysaccharide Biosynthesis Protein SpsA, Chain A"/>
    <property type="match status" value="1"/>
</dbReference>
<dbReference type="GO" id="GO:0005794">
    <property type="term" value="C:Golgi apparatus"/>
    <property type="evidence" value="ECO:0007669"/>
    <property type="project" value="TreeGrafter"/>
</dbReference>
<reference evidence="4" key="1">
    <citation type="submission" date="2022-07" db="EMBL/GenBank/DDBJ databases">
        <title>Phylogenomic reconstructions and comparative analyses of Kickxellomycotina fungi.</title>
        <authorList>
            <person name="Reynolds N.K."/>
            <person name="Stajich J.E."/>
            <person name="Barry K."/>
            <person name="Grigoriev I.V."/>
            <person name="Crous P."/>
            <person name="Smith M.E."/>
        </authorList>
    </citation>
    <scope>NUCLEOTIDE SEQUENCE</scope>
    <source>
        <strain evidence="4">RSA 567</strain>
    </source>
</reference>
<dbReference type="EMBL" id="JANBQB010000649">
    <property type="protein sequence ID" value="KAJ1974478.1"/>
    <property type="molecule type" value="Genomic_DNA"/>
</dbReference>
<dbReference type="Proteomes" id="UP001151582">
    <property type="component" value="Unassembled WGS sequence"/>
</dbReference>
<comment type="similarity">
    <text evidence="1">Belongs to the glycosyltransferase 15 family.</text>
</comment>
<sequence>MAKGFWQGRGVRIVLAALVVMVLLHLLLSRNSSPPPPAMPVADERVAYQNQWDLKSAPAPTVLEPQAPGPRAKACFVVLVRNREIHDLRKSMREIEDRFNRKYNYPYVFLNDKPFTDEFKTLAQTMTKANTTFGQIPQEHWGYPPWIDVNEAAKTRIKMKHVIYGSNEAYRHMCRYQSGFFFRHPLLAEYDYYWRIEPGVKFFCDIDYDPFLLMQERKIKYGFTISIHEIKETIPTLWDTTKQYMREQPSMVSHPNLLEWITNDKGKTYNRCHFWSNFEIGDLNWLRSPQYLSYFNHLDQAGGFFYERWGDAPVHSMAVAMFLKKEEVHWFDDIGYFHAPAQNCPLDPEINTNKCHCNPKDSVYHSSWSCTKEFVNLNPNTDLTLAELLADDAH</sequence>
<keyword evidence="5" id="KW-1185">Reference proteome</keyword>